<dbReference type="Proteomes" id="UP000224006">
    <property type="component" value="Chromosome II"/>
</dbReference>
<feature type="region of interest" description="Disordered" evidence="1">
    <location>
        <begin position="424"/>
        <end position="446"/>
    </location>
</feature>
<feature type="compositionally biased region" description="Acidic residues" evidence="1">
    <location>
        <begin position="430"/>
        <end position="440"/>
    </location>
</feature>
<organism evidence="2 3">
    <name type="scientific">Besnoitia besnoiti</name>
    <name type="common">Apicomplexan protozoan</name>
    <dbReference type="NCBI Taxonomy" id="94643"/>
    <lineage>
        <taxon>Eukaryota</taxon>
        <taxon>Sar</taxon>
        <taxon>Alveolata</taxon>
        <taxon>Apicomplexa</taxon>
        <taxon>Conoidasida</taxon>
        <taxon>Coccidia</taxon>
        <taxon>Eucoccidiorida</taxon>
        <taxon>Eimeriorina</taxon>
        <taxon>Sarcocystidae</taxon>
        <taxon>Besnoitia</taxon>
    </lineage>
</organism>
<comment type="caution">
    <text evidence="2">The sequence shown here is derived from an EMBL/GenBank/DDBJ whole genome shotgun (WGS) entry which is preliminary data.</text>
</comment>
<name>A0A2A9MN04_BESBE</name>
<dbReference type="EMBL" id="NWUJ01000002">
    <property type="protein sequence ID" value="PFH37197.1"/>
    <property type="molecule type" value="Genomic_DNA"/>
</dbReference>
<evidence type="ECO:0000313" key="3">
    <source>
        <dbReference type="Proteomes" id="UP000224006"/>
    </source>
</evidence>
<dbReference type="GeneID" id="40308636"/>
<evidence type="ECO:0000256" key="1">
    <source>
        <dbReference type="SAM" id="MobiDB-lite"/>
    </source>
</evidence>
<dbReference type="OrthoDB" id="360261at2759"/>
<proteinExistence type="predicted"/>
<dbReference type="AlphaFoldDB" id="A0A2A9MN04"/>
<feature type="compositionally biased region" description="Basic and acidic residues" evidence="1">
    <location>
        <begin position="128"/>
        <end position="139"/>
    </location>
</feature>
<dbReference type="VEuPathDB" id="ToxoDB:BESB_036550"/>
<dbReference type="KEGG" id="bbes:BESB_036550"/>
<accession>A0A2A9MN04</accession>
<evidence type="ECO:0000313" key="2">
    <source>
        <dbReference type="EMBL" id="PFH37197.1"/>
    </source>
</evidence>
<reference evidence="2 3" key="1">
    <citation type="submission" date="2017-09" db="EMBL/GenBank/DDBJ databases">
        <title>Genome sequencing of Besnoitia besnoiti strain Bb-Ger1.</title>
        <authorList>
            <person name="Schares G."/>
            <person name="Venepally P."/>
            <person name="Lorenzi H.A."/>
        </authorList>
    </citation>
    <scope>NUCLEOTIDE SEQUENCE [LARGE SCALE GENOMIC DNA]</scope>
    <source>
        <strain evidence="2 3">Bb-Ger1</strain>
    </source>
</reference>
<feature type="region of interest" description="Disordered" evidence="1">
    <location>
        <begin position="76"/>
        <end position="161"/>
    </location>
</feature>
<gene>
    <name evidence="2" type="ORF">BESB_036550</name>
</gene>
<feature type="region of interest" description="Disordered" evidence="1">
    <location>
        <begin position="1"/>
        <end position="51"/>
    </location>
</feature>
<sequence length="446" mass="49896">MTSSRGDTGEGVSNDASNLQDEKEEEGMASSALVPARSPLLFSDDAPTAAEEAQVKELENVISEYLSEREKRRQFQLAPVISQGFGVHTPRQSRSGRRSTEGNSEEVATQEGNDDAHVADTQEDECEERERKRMRHADAADDESDSREAEREDPAPGSDLRLIYDAHENMKLTVKSSKTQFNERPVTLDLELKRKLVRRAVMLLLFAAPYAARQSDLREVILIEPTVKKINVRVILKEAARLLRGHLGLLLQRINDSRGSKADDFYYLAQGIAHARHIESLMTEREHALRGFLLFLVPCFIACRGVISESDLRGYVTACGRADILGDFSESDLGGLALPENQKVHGKSLKDSPPRLETLWDFLLECRHFKYLTFVPGSTSDSPNPQLSCIKPTARLRDELSLENFRRECKANWDVRLPSGDLFGRLEASSENEESDEASESSDSSC</sequence>
<protein>
    <submittedName>
        <fullName evidence="2">Uncharacterized protein</fullName>
    </submittedName>
</protein>
<keyword evidence="3" id="KW-1185">Reference proteome</keyword>
<dbReference type="RefSeq" id="XP_029221206.1">
    <property type="nucleotide sequence ID" value="XM_029362241.1"/>
</dbReference>